<dbReference type="InterPro" id="IPR001509">
    <property type="entry name" value="Epimerase_deHydtase"/>
</dbReference>
<gene>
    <name evidence="3" type="ORF">BG20_I0184</name>
</gene>
<dbReference type="PANTHER" id="PTHR43000">
    <property type="entry name" value="DTDP-D-GLUCOSE 4,6-DEHYDRATASE-RELATED"/>
    <property type="match status" value="1"/>
</dbReference>
<dbReference type="OrthoDB" id="4907at2157"/>
<dbReference type="Pfam" id="PF01370">
    <property type="entry name" value="Epimerase"/>
    <property type="match status" value="1"/>
</dbReference>
<evidence type="ECO:0000313" key="3">
    <source>
        <dbReference type="EMBL" id="EPA05215.1"/>
    </source>
</evidence>
<dbReference type="EMBL" id="AHJG01000197">
    <property type="protein sequence ID" value="EPA05215.1"/>
    <property type="molecule type" value="Genomic_DNA"/>
</dbReference>
<proteinExistence type="inferred from homology"/>
<evidence type="ECO:0000256" key="1">
    <source>
        <dbReference type="ARBA" id="ARBA00007637"/>
    </source>
</evidence>
<comment type="caution">
    <text evidence="3">The sequence shown here is derived from an EMBL/GenBank/DDBJ whole genome shotgun (WGS) entry which is preliminary data.</text>
</comment>
<feature type="domain" description="NAD-dependent epimerase/dehydratase" evidence="2">
    <location>
        <begin position="8"/>
        <end position="242"/>
    </location>
</feature>
<dbReference type="RefSeq" id="WP_010192791.1">
    <property type="nucleotide sequence ID" value="NZ_AHJG01000197.1"/>
</dbReference>
<dbReference type="InterPro" id="IPR036291">
    <property type="entry name" value="NAD(P)-bd_dom_sf"/>
</dbReference>
<protein>
    <submittedName>
        <fullName evidence="3">NAD-binding protein</fullName>
    </submittedName>
</protein>
<reference evidence="3 4" key="1">
    <citation type="journal article" date="2012" name="J. Bacteriol.">
        <title>Genome Sequence of "Candidatus Nitrosoarchaeum limnia" BG20, a Low-Salinity Ammonia-Oxidizing Archaeon from the San Francisco Bay Estuary.</title>
        <authorList>
            <person name="Mosier A.C."/>
            <person name="Allen E.E."/>
            <person name="Kim M."/>
            <person name="Ferriera S."/>
            <person name="Francis C.A."/>
        </authorList>
    </citation>
    <scope>NUCLEOTIDE SEQUENCE [LARGE SCALE GENOMIC DNA]</scope>
    <source>
        <strain evidence="3 4">BG20</strain>
    </source>
</reference>
<dbReference type="Gene3D" id="3.40.50.720">
    <property type="entry name" value="NAD(P)-binding Rossmann-like Domain"/>
    <property type="match status" value="1"/>
</dbReference>
<name>S2E1M2_9ARCH</name>
<sequence length="320" mass="35440">MDKSKKSVLITGGAGFIGSHLADRLVNNNINTIVYDNFSTGNKKNLVNCLKRTNFELIVGDLNNSKKISSILPRIKTVFHIAAYPEVRTGFENPEIAFNENIKNTYLLLEQIRKSNVKKIVFASSSVVYGDAKKIPTSEEYGPLLPISPYGGSKLACEGLISAYCHNYGIQGIILRFANVIGSRSKHGVIWDFINKLHQNKKKLEILGDGTQTKSYIHISDCVDGFLKAADSKNPVDVFNIGNNDRTSVTDIANIVIDKMNLKNVKIITKGGTFDGRGWPGDVKKMHLDIKKLKRTGWEPKLNSNSAIKKASLELINETD</sequence>
<dbReference type="PATRIC" id="fig|859192.6.peg.1490"/>
<organism evidence="3 4">
    <name type="scientific">Candidatus Nitrosarchaeum limnium BG20</name>
    <dbReference type="NCBI Taxonomy" id="859192"/>
    <lineage>
        <taxon>Archaea</taxon>
        <taxon>Nitrososphaerota</taxon>
        <taxon>Nitrososphaeria</taxon>
        <taxon>Nitrosopumilales</taxon>
        <taxon>Nitrosopumilaceae</taxon>
        <taxon>Nitrosarchaeum</taxon>
    </lineage>
</organism>
<keyword evidence="4" id="KW-1185">Reference proteome</keyword>
<comment type="similarity">
    <text evidence="1">Belongs to the NAD(P)-dependent epimerase/dehydratase family.</text>
</comment>
<accession>S2E1M2</accession>
<dbReference type="AlphaFoldDB" id="S2E1M2"/>
<evidence type="ECO:0000313" key="4">
    <source>
        <dbReference type="Proteomes" id="UP000014065"/>
    </source>
</evidence>
<dbReference type="Proteomes" id="UP000014065">
    <property type="component" value="Unassembled WGS sequence"/>
</dbReference>
<dbReference type="SUPFAM" id="SSF51735">
    <property type="entry name" value="NAD(P)-binding Rossmann-fold domains"/>
    <property type="match status" value="1"/>
</dbReference>
<evidence type="ECO:0000259" key="2">
    <source>
        <dbReference type="Pfam" id="PF01370"/>
    </source>
</evidence>
<dbReference type="Gene3D" id="3.90.25.10">
    <property type="entry name" value="UDP-galactose 4-epimerase, domain 1"/>
    <property type="match status" value="1"/>
</dbReference>